<keyword evidence="12" id="KW-0966">Cell projection</keyword>
<accession>A0A226EKW3</accession>
<dbReference type="InterPro" id="IPR024317">
    <property type="entry name" value="Dynein_heavy_chain_D4_dom"/>
</dbReference>
<evidence type="ECO:0000256" key="11">
    <source>
        <dbReference type="ARBA" id="ARBA00023212"/>
    </source>
</evidence>
<evidence type="ECO:0000256" key="4">
    <source>
        <dbReference type="ARBA" id="ARBA00022701"/>
    </source>
</evidence>
<dbReference type="GO" id="GO:0045505">
    <property type="term" value="F:dynein intermediate chain binding"/>
    <property type="evidence" value="ECO:0007669"/>
    <property type="project" value="InterPro"/>
</dbReference>
<comment type="similarity">
    <text evidence="2">Belongs to the dynein heavy chain family.</text>
</comment>
<dbReference type="GO" id="GO:0007018">
    <property type="term" value="P:microtubule-based movement"/>
    <property type="evidence" value="ECO:0007669"/>
    <property type="project" value="InterPro"/>
</dbReference>
<dbReference type="EMBL" id="LNIX01000003">
    <property type="protein sequence ID" value="OXA57757.1"/>
    <property type="molecule type" value="Genomic_DNA"/>
</dbReference>
<dbReference type="OrthoDB" id="10251809at2759"/>
<dbReference type="FunFam" id="1.20.920.20:FF:000001">
    <property type="entry name" value="dynein heavy chain 2, axonemal"/>
    <property type="match status" value="1"/>
</dbReference>
<feature type="domain" description="Dynein heavy chain coiled coil stalk" evidence="14">
    <location>
        <begin position="268"/>
        <end position="612"/>
    </location>
</feature>
<evidence type="ECO:0000259" key="15">
    <source>
        <dbReference type="Pfam" id="PF12780"/>
    </source>
</evidence>
<keyword evidence="8 13" id="KW-0175">Coiled coil</keyword>
<evidence type="ECO:0000256" key="9">
    <source>
        <dbReference type="ARBA" id="ARBA00023069"/>
    </source>
</evidence>
<comment type="caution">
    <text evidence="16">The sequence shown here is derived from an EMBL/GenBank/DDBJ whole genome shotgun (WGS) entry which is preliminary data.</text>
</comment>
<evidence type="ECO:0000256" key="1">
    <source>
        <dbReference type="ARBA" id="ARBA00004430"/>
    </source>
</evidence>
<evidence type="ECO:0000259" key="14">
    <source>
        <dbReference type="Pfam" id="PF12777"/>
    </source>
</evidence>
<reference evidence="16 17" key="1">
    <citation type="submission" date="2015-12" db="EMBL/GenBank/DDBJ databases">
        <title>The genome of Folsomia candida.</title>
        <authorList>
            <person name="Faddeeva A."/>
            <person name="Derks M.F."/>
            <person name="Anvar Y."/>
            <person name="Smit S."/>
            <person name="Van Straalen N."/>
            <person name="Roelofs D."/>
        </authorList>
    </citation>
    <scope>NUCLEOTIDE SEQUENCE [LARGE SCALE GENOMIC DNA]</scope>
    <source>
        <strain evidence="16 17">VU population</strain>
        <tissue evidence="16">Whole body</tissue>
    </source>
</reference>
<evidence type="ECO:0000256" key="10">
    <source>
        <dbReference type="ARBA" id="ARBA00023175"/>
    </source>
</evidence>
<keyword evidence="17" id="KW-1185">Reference proteome</keyword>
<evidence type="ECO:0000256" key="2">
    <source>
        <dbReference type="ARBA" id="ARBA00008887"/>
    </source>
</evidence>
<name>A0A226EKW3_FOLCA</name>
<dbReference type="InterPro" id="IPR027417">
    <property type="entry name" value="P-loop_NTPase"/>
</dbReference>
<keyword evidence="11" id="KW-0206">Cytoskeleton</keyword>
<feature type="coiled-coil region" evidence="13">
    <location>
        <begin position="496"/>
        <end position="530"/>
    </location>
</feature>
<sequence length="666" mass="75087">MINLVKIARIIRNPGGNALLVGVGGSGKQSLTKLASFIAGYKTYQITLTRSYNLSNFLEDLKLLYRTCGAQGKGTTFIFSDQDIKEEVFLEYLNNLLSSGLICNLFNRDEMNEVIAELIPTMKRELPKKSPTPENVFSYFIQRMKQYLHVVLCFSPVGEKFRNRALKFPALISGTTINWFTPWPKDALISVAEYFLSEFPIECSEAVKRNVIFVLGSVQDSVAAVCIEYFQRMRRSAHVTPKSYLNFLSSYKSIYSLKMNDLKESTKRMDTGLLKLKEAASSVEILKKDLAKMEAELQIASKEAGRVLISVKERAEEAEGIRNRVQASKEIAVHLVKEIESDRKIAEAKLEDAKPALLEAEEALNTIQPSHIATVRKLGRPPHLIMRIMDSVLILFQKRLHLTFPDPTCASPKPSWPEALKFMSSTTFLISLQNYPKDIINEEIVELLVPYFRMEDYDMENAKRVCGDVAGLLSWTKAMAVFFGVNKEVLPLKANLALQEGRLKLATSDLARLENELIEKENELGVVKMEYDTALAKTVQLTDAANACRRKMSTAMALIDGLSGEKIRWSEQSKELREKMGCLVGDTLSAASFLSYSGPFNQEYRCVLSQQWNDLVQLYDIPRTQCFSVLSLMADSAEVSEWTLQGLPNDELSIGKLHYLPLSCQY</sequence>
<evidence type="ECO:0000313" key="17">
    <source>
        <dbReference type="Proteomes" id="UP000198287"/>
    </source>
</evidence>
<keyword evidence="4" id="KW-0493">Microtubule</keyword>
<dbReference type="OMA" id="VVDIMSW"/>
<feature type="coiled-coil region" evidence="13">
    <location>
        <begin position="276"/>
        <end position="303"/>
    </location>
</feature>
<dbReference type="STRING" id="158441.A0A226EKW3"/>
<evidence type="ECO:0000256" key="13">
    <source>
        <dbReference type="SAM" id="Coils"/>
    </source>
</evidence>
<keyword evidence="3" id="KW-0963">Cytoplasm</keyword>
<feature type="domain" description="Dynein heavy chain AAA module D4" evidence="15">
    <location>
        <begin position="3"/>
        <end position="254"/>
    </location>
</feature>
<keyword evidence="10" id="KW-0505">Motor protein</keyword>
<dbReference type="AlphaFoldDB" id="A0A226EKW3"/>
<dbReference type="PANTHER" id="PTHR46532">
    <property type="entry name" value="MALE FERTILITY FACTOR KL5"/>
    <property type="match status" value="1"/>
</dbReference>
<keyword evidence="9" id="KW-0969">Cilium</keyword>
<organism evidence="16 17">
    <name type="scientific">Folsomia candida</name>
    <name type="common">Springtail</name>
    <dbReference type="NCBI Taxonomy" id="158441"/>
    <lineage>
        <taxon>Eukaryota</taxon>
        <taxon>Metazoa</taxon>
        <taxon>Ecdysozoa</taxon>
        <taxon>Arthropoda</taxon>
        <taxon>Hexapoda</taxon>
        <taxon>Collembola</taxon>
        <taxon>Entomobryomorpha</taxon>
        <taxon>Isotomoidea</taxon>
        <taxon>Isotomidae</taxon>
        <taxon>Proisotominae</taxon>
        <taxon>Folsomia</taxon>
    </lineage>
</organism>
<dbReference type="Gene3D" id="3.40.50.300">
    <property type="entry name" value="P-loop containing nucleotide triphosphate hydrolases"/>
    <property type="match status" value="1"/>
</dbReference>
<dbReference type="GO" id="GO:0005874">
    <property type="term" value="C:microtubule"/>
    <property type="evidence" value="ECO:0007669"/>
    <property type="project" value="UniProtKB-KW"/>
</dbReference>
<dbReference type="PANTHER" id="PTHR46532:SF4">
    <property type="entry name" value="AAA+ ATPASE DOMAIN-CONTAINING PROTEIN"/>
    <property type="match status" value="1"/>
</dbReference>
<dbReference type="GO" id="GO:0005858">
    <property type="term" value="C:axonemal dynein complex"/>
    <property type="evidence" value="ECO:0007669"/>
    <property type="project" value="TreeGrafter"/>
</dbReference>
<dbReference type="Pfam" id="PF12780">
    <property type="entry name" value="AAA_8"/>
    <property type="match status" value="1"/>
</dbReference>
<dbReference type="InterPro" id="IPR024743">
    <property type="entry name" value="Dynein_HC_stalk"/>
</dbReference>
<dbReference type="Gene3D" id="1.20.920.20">
    <property type="match status" value="1"/>
</dbReference>
<keyword evidence="5" id="KW-0547">Nucleotide-binding</keyword>
<dbReference type="FunFam" id="3.40.50.300:FF:002141">
    <property type="entry name" value="Dynein heavy chain"/>
    <property type="match status" value="1"/>
</dbReference>
<evidence type="ECO:0000256" key="5">
    <source>
        <dbReference type="ARBA" id="ARBA00022741"/>
    </source>
</evidence>
<evidence type="ECO:0000256" key="8">
    <source>
        <dbReference type="ARBA" id="ARBA00023054"/>
    </source>
</evidence>
<dbReference type="SUPFAM" id="SSF52540">
    <property type="entry name" value="P-loop containing nucleoside triphosphate hydrolases"/>
    <property type="match status" value="1"/>
</dbReference>
<dbReference type="InterPro" id="IPR026983">
    <property type="entry name" value="DHC"/>
</dbReference>
<gene>
    <name evidence="16" type="ORF">Fcan01_07246</name>
</gene>
<dbReference type="Proteomes" id="UP000198287">
    <property type="component" value="Unassembled WGS sequence"/>
</dbReference>
<evidence type="ECO:0000256" key="6">
    <source>
        <dbReference type="ARBA" id="ARBA00022840"/>
    </source>
</evidence>
<dbReference type="GO" id="GO:0005524">
    <property type="term" value="F:ATP binding"/>
    <property type="evidence" value="ECO:0007669"/>
    <property type="project" value="UniProtKB-KW"/>
</dbReference>
<dbReference type="GO" id="GO:0051959">
    <property type="term" value="F:dynein light intermediate chain binding"/>
    <property type="evidence" value="ECO:0007669"/>
    <property type="project" value="InterPro"/>
</dbReference>
<evidence type="ECO:0000256" key="12">
    <source>
        <dbReference type="ARBA" id="ARBA00023273"/>
    </source>
</evidence>
<comment type="subcellular location">
    <subcellularLocation>
        <location evidence="1">Cytoplasm</location>
        <location evidence="1">Cytoskeleton</location>
        <location evidence="1">Cilium axoneme</location>
    </subcellularLocation>
</comment>
<evidence type="ECO:0000256" key="3">
    <source>
        <dbReference type="ARBA" id="ARBA00022490"/>
    </source>
</evidence>
<protein>
    <submittedName>
        <fullName evidence="16">Dynein heavy chain 5, axonemal</fullName>
    </submittedName>
</protein>
<dbReference type="Pfam" id="PF12777">
    <property type="entry name" value="MT"/>
    <property type="match status" value="1"/>
</dbReference>
<keyword evidence="7" id="KW-0243">Dynein</keyword>
<proteinExistence type="inferred from homology"/>
<keyword evidence="6" id="KW-0067">ATP-binding</keyword>
<evidence type="ECO:0000256" key="7">
    <source>
        <dbReference type="ARBA" id="ARBA00023017"/>
    </source>
</evidence>
<evidence type="ECO:0000313" key="16">
    <source>
        <dbReference type="EMBL" id="OXA57757.1"/>
    </source>
</evidence>